<dbReference type="VEuPathDB" id="FungiDB:SDRG_14240"/>
<dbReference type="AlphaFoldDB" id="T0PR73"/>
<dbReference type="STRING" id="1156394.T0PR73"/>
<dbReference type="Proteomes" id="UP000030762">
    <property type="component" value="Unassembled WGS sequence"/>
</dbReference>
<reference evidence="3 4" key="1">
    <citation type="submission" date="2012-04" db="EMBL/GenBank/DDBJ databases">
        <title>The Genome Sequence of Saprolegnia declina VS20.</title>
        <authorList>
            <consortium name="The Broad Institute Genome Sequencing Platform"/>
            <person name="Russ C."/>
            <person name="Nusbaum C."/>
            <person name="Tyler B."/>
            <person name="van West P."/>
            <person name="Dieguez-Uribeondo J."/>
            <person name="de Bruijn I."/>
            <person name="Tripathy S."/>
            <person name="Jiang R."/>
            <person name="Young S.K."/>
            <person name="Zeng Q."/>
            <person name="Gargeya S."/>
            <person name="Fitzgerald M."/>
            <person name="Haas B."/>
            <person name="Abouelleil A."/>
            <person name="Alvarado L."/>
            <person name="Arachchi H.M."/>
            <person name="Berlin A."/>
            <person name="Chapman S.B."/>
            <person name="Goldberg J."/>
            <person name="Griggs A."/>
            <person name="Gujja S."/>
            <person name="Hansen M."/>
            <person name="Howarth C."/>
            <person name="Imamovic A."/>
            <person name="Larimer J."/>
            <person name="McCowen C."/>
            <person name="Montmayeur A."/>
            <person name="Murphy C."/>
            <person name="Neiman D."/>
            <person name="Pearson M."/>
            <person name="Priest M."/>
            <person name="Roberts A."/>
            <person name="Saif S."/>
            <person name="Shea T."/>
            <person name="Sisk P."/>
            <person name="Sykes S."/>
            <person name="Wortman J."/>
            <person name="Nusbaum C."/>
            <person name="Birren B."/>
        </authorList>
    </citation>
    <scope>NUCLEOTIDE SEQUENCE [LARGE SCALE GENOMIC DNA]</scope>
    <source>
        <strain evidence="3 4">VS20</strain>
    </source>
</reference>
<organism evidence="3 4">
    <name type="scientific">Saprolegnia diclina (strain VS20)</name>
    <dbReference type="NCBI Taxonomy" id="1156394"/>
    <lineage>
        <taxon>Eukaryota</taxon>
        <taxon>Sar</taxon>
        <taxon>Stramenopiles</taxon>
        <taxon>Oomycota</taxon>
        <taxon>Saprolegniomycetes</taxon>
        <taxon>Saprolegniales</taxon>
        <taxon>Saprolegniaceae</taxon>
        <taxon>Saprolegnia</taxon>
    </lineage>
</organism>
<dbReference type="InParanoid" id="T0PR73"/>
<accession>T0PR73</accession>
<gene>
    <name evidence="3" type="ORF">SDRG_14240</name>
</gene>
<dbReference type="OMA" id="DHESAMM"/>
<feature type="compositionally biased region" description="Polar residues" evidence="1">
    <location>
        <begin position="49"/>
        <end position="58"/>
    </location>
</feature>
<feature type="compositionally biased region" description="Low complexity" evidence="1">
    <location>
        <begin position="169"/>
        <end position="190"/>
    </location>
</feature>
<evidence type="ECO:0000313" key="3">
    <source>
        <dbReference type="EMBL" id="EQC27964.1"/>
    </source>
</evidence>
<feature type="domain" description="WRKY19-like zinc finger" evidence="2">
    <location>
        <begin position="259"/>
        <end position="282"/>
    </location>
</feature>
<proteinExistence type="predicted"/>
<dbReference type="Pfam" id="PF24906">
    <property type="entry name" value="Zf_WRKY19"/>
    <property type="match status" value="2"/>
</dbReference>
<dbReference type="EMBL" id="JH767200">
    <property type="protein sequence ID" value="EQC27964.1"/>
    <property type="molecule type" value="Genomic_DNA"/>
</dbReference>
<dbReference type="InterPro" id="IPR056866">
    <property type="entry name" value="Znf_WRKY19"/>
</dbReference>
<evidence type="ECO:0000259" key="2">
    <source>
        <dbReference type="Pfam" id="PF24906"/>
    </source>
</evidence>
<evidence type="ECO:0000256" key="1">
    <source>
        <dbReference type="SAM" id="MobiDB-lite"/>
    </source>
</evidence>
<dbReference type="RefSeq" id="XP_008618577.1">
    <property type="nucleotide sequence ID" value="XM_008620355.1"/>
</dbReference>
<feature type="region of interest" description="Disordered" evidence="1">
    <location>
        <begin position="169"/>
        <end position="209"/>
    </location>
</feature>
<protein>
    <recommendedName>
        <fullName evidence="2">WRKY19-like zinc finger domain-containing protein</fullName>
    </recommendedName>
</protein>
<sequence>MASSSVRMNSFPGYRFPNKPLDAQTRYDHESAMMKYELLHGGRYDQTGYDYSNPQQAPTAPHHQHAPYSEYNQAPNAGDPRAFYNEYPPYNTATANPAANYSYGHDNLAPMPLPPYEGQRYKHLDADFLDEAIQCIPQLDALEGMHHPYGRPTTINTANVNANAGMYNSRHGSGSYSPSSNAPSSTGSAHDIGGYRPARKPSSSASEKANPRLCRVPGCNKGIRSRGLCKGHGGGRRCQTAGCKISDQGGGHCIAHGGGRRCSEPGCTRSAQARGRCKCHGGGRPCKYEGCGKNSQRSGYCMTHAKLVEQSMRATDDATSMSL</sequence>
<name>T0PR73_SAPDV</name>
<dbReference type="OrthoDB" id="42532at2759"/>
<feature type="domain" description="WRKY19-like zinc finger" evidence="2">
    <location>
        <begin position="212"/>
        <end position="234"/>
    </location>
</feature>
<dbReference type="PANTHER" id="PTHR31827:SF1">
    <property type="entry name" value="EMB|CAB89363.1"/>
    <property type="match status" value="1"/>
</dbReference>
<dbReference type="PANTHER" id="PTHR31827">
    <property type="entry name" value="EMB|CAB89363.1"/>
    <property type="match status" value="1"/>
</dbReference>
<dbReference type="GeneID" id="19954967"/>
<evidence type="ECO:0000313" key="4">
    <source>
        <dbReference type="Proteomes" id="UP000030762"/>
    </source>
</evidence>
<dbReference type="eggNOG" id="ENOG502RZQY">
    <property type="taxonomic scope" value="Eukaryota"/>
</dbReference>
<keyword evidence="4" id="KW-1185">Reference proteome</keyword>
<feature type="region of interest" description="Disordered" evidence="1">
    <location>
        <begin position="46"/>
        <end position="86"/>
    </location>
</feature>